<organism evidence="5 6">
    <name type="scientific">Bradyrhizobium oligotrophicum S58</name>
    <dbReference type="NCBI Taxonomy" id="1245469"/>
    <lineage>
        <taxon>Bacteria</taxon>
        <taxon>Pseudomonadati</taxon>
        <taxon>Pseudomonadota</taxon>
        <taxon>Alphaproteobacteria</taxon>
        <taxon>Hyphomicrobiales</taxon>
        <taxon>Nitrobacteraceae</taxon>
        <taxon>Bradyrhizobium</taxon>
    </lineage>
</organism>
<name>M4ZH70_9BRAD</name>
<dbReference type="Pfam" id="PF13621">
    <property type="entry name" value="Cupin_8"/>
    <property type="match status" value="1"/>
</dbReference>
<evidence type="ECO:0000256" key="2">
    <source>
        <dbReference type="ARBA" id="ARBA00022490"/>
    </source>
</evidence>
<dbReference type="Gene3D" id="2.60.120.10">
    <property type="entry name" value="Jelly Rolls"/>
    <property type="match status" value="1"/>
</dbReference>
<dbReference type="eggNOG" id="COG2850">
    <property type="taxonomic scope" value="Bacteria"/>
</dbReference>
<dbReference type="InterPro" id="IPR003347">
    <property type="entry name" value="JmjC_dom"/>
</dbReference>
<dbReference type="PATRIC" id="fig|1245469.3.peg.7402"/>
<dbReference type="SUPFAM" id="SSF51197">
    <property type="entry name" value="Clavaminate synthase-like"/>
    <property type="match status" value="1"/>
</dbReference>
<evidence type="ECO:0000256" key="3">
    <source>
        <dbReference type="ARBA" id="ARBA00037342"/>
    </source>
</evidence>
<dbReference type="KEGG" id="aol:S58_72430"/>
<proteinExistence type="predicted"/>
<evidence type="ECO:0000259" key="4">
    <source>
        <dbReference type="PROSITE" id="PS51184"/>
    </source>
</evidence>
<evidence type="ECO:0000313" key="6">
    <source>
        <dbReference type="Proteomes" id="UP000011841"/>
    </source>
</evidence>
<reference evidence="5 6" key="1">
    <citation type="journal article" date="2013" name="Appl. Environ. Microbiol.">
        <title>Genome analysis suggests that the soil oligotrophic bacterium Agromonas oligotrophica (Bradyrhizobium oligotrophicum) is a nitrogen-fixing symbiont of Aeschynomene indica.</title>
        <authorList>
            <person name="Okubo T."/>
            <person name="Fukushima S."/>
            <person name="Itakura M."/>
            <person name="Oshima K."/>
            <person name="Longtonglang A."/>
            <person name="Teaumroong N."/>
            <person name="Mitsui H."/>
            <person name="Hattori M."/>
            <person name="Hattori R."/>
            <person name="Hattori T."/>
            <person name="Minamisawa K."/>
        </authorList>
    </citation>
    <scope>NUCLEOTIDE SEQUENCE [LARGE SCALE GENOMIC DNA]</scope>
    <source>
        <strain evidence="5 6">S58</strain>
    </source>
</reference>
<protein>
    <submittedName>
        <fullName evidence="5">JmjC domain protein</fullName>
    </submittedName>
</protein>
<keyword evidence="2" id="KW-0963">Cytoplasm</keyword>
<evidence type="ECO:0000256" key="1">
    <source>
        <dbReference type="ARBA" id="ARBA00004496"/>
    </source>
</evidence>
<dbReference type="HOGENOM" id="CLU_016785_3_3_5"/>
<dbReference type="PROSITE" id="PS51184">
    <property type="entry name" value="JMJC"/>
    <property type="match status" value="1"/>
</dbReference>
<dbReference type="InterPro" id="IPR041667">
    <property type="entry name" value="Cupin_8"/>
</dbReference>
<dbReference type="AlphaFoldDB" id="M4ZH70"/>
<feature type="domain" description="JmjC" evidence="4">
    <location>
        <begin position="110"/>
        <end position="271"/>
    </location>
</feature>
<comment type="function">
    <text evidence="3">May play a role in cellular stress response.</text>
</comment>
<dbReference type="PANTHER" id="PTHR12461:SF43">
    <property type="entry name" value="HSPB1-ASSOCIATED PROTEIN 1"/>
    <property type="match status" value="1"/>
</dbReference>
<dbReference type="EMBL" id="AP012603">
    <property type="protein sequence ID" value="BAM93207.1"/>
    <property type="molecule type" value="Genomic_DNA"/>
</dbReference>
<evidence type="ECO:0000313" key="5">
    <source>
        <dbReference type="EMBL" id="BAM93207.1"/>
    </source>
</evidence>
<gene>
    <name evidence="5" type="ORF">S58_72430</name>
</gene>
<comment type="subcellular location">
    <subcellularLocation>
        <location evidence="1">Cytoplasm</location>
    </subcellularLocation>
</comment>
<dbReference type="GO" id="GO:0005737">
    <property type="term" value="C:cytoplasm"/>
    <property type="evidence" value="ECO:0007669"/>
    <property type="project" value="UniProtKB-SubCell"/>
</dbReference>
<accession>M4ZH70</accession>
<dbReference type="PANTHER" id="PTHR12461">
    <property type="entry name" value="HYPOXIA-INDUCIBLE FACTOR 1 ALPHA INHIBITOR-RELATED"/>
    <property type="match status" value="1"/>
</dbReference>
<dbReference type="InterPro" id="IPR014710">
    <property type="entry name" value="RmlC-like_jellyroll"/>
</dbReference>
<dbReference type="Proteomes" id="UP000011841">
    <property type="component" value="Chromosome"/>
</dbReference>
<dbReference type="STRING" id="1245469.S58_72430"/>
<sequence length="271" mass="31583">MRYAGTIERAPAMTHEHFYDAFFQKRPVAMPQKISHWPALTQWSPEFFKRSYGDLPVWLSRYDPHSERSYLDQHIEYASRKTTMADYVDALSGDHGFFSIRESIGMLQSHPELLEHVDGFRPFGCSSEPPASQYMALWFSPGHDTTGMHIDVAEGLLFHIYGHKRVILLAPDQTGLVYEDDLNKLYARGLEDRIDPEDLEMWRNFVRWSKVNPFEPDFERFPALREATYFDVVINPGDVLYIPLGWWHAVRSLDTTISISKSLFKDEFLRA</sequence>
<keyword evidence="6" id="KW-1185">Reference proteome</keyword>